<name>A0A6V2P1D2_EMIHU</name>
<sequence length="110" mass="11809">MLHGVGGFGSGSDLRDAAADFARGLEASDETVQVAVDIRSHARRAHETRLKHSKIFQNHVGVARSYATPSPRGVPGDSRAECIKWAQEGECERNPGFMLENCARSCAGQG</sequence>
<evidence type="ECO:0000313" key="2">
    <source>
        <dbReference type="EMBL" id="CAE0540155.1"/>
    </source>
</evidence>
<evidence type="ECO:0000259" key="1">
    <source>
        <dbReference type="Pfam" id="PF01549"/>
    </source>
</evidence>
<dbReference type="InterPro" id="IPR003582">
    <property type="entry name" value="ShKT_dom"/>
</dbReference>
<proteinExistence type="predicted"/>
<dbReference type="EMBL" id="HBIR01015425">
    <property type="protein sequence ID" value="CAE0540155.1"/>
    <property type="molecule type" value="Transcribed_RNA"/>
</dbReference>
<accession>A0A6V2P1D2</accession>
<reference evidence="2" key="1">
    <citation type="submission" date="2021-01" db="EMBL/GenBank/DDBJ databases">
        <authorList>
            <person name="Corre E."/>
            <person name="Pelletier E."/>
            <person name="Niang G."/>
            <person name="Scheremetjew M."/>
            <person name="Finn R."/>
            <person name="Kale V."/>
            <person name="Holt S."/>
            <person name="Cochrane G."/>
            <person name="Meng A."/>
            <person name="Brown T."/>
            <person name="Cohen L."/>
        </authorList>
    </citation>
    <scope>NUCLEOTIDE SEQUENCE</scope>
    <source>
        <strain evidence="2">379</strain>
    </source>
</reference>
<protein>
    <recommendedName>
        <fullName evidence="1">ShKT domain-containing protein</fullName>
    </recommendedName>
</protein>
<organism evidence="2">
    <name type="scientific">Emiliania huxleyi</name>
    <name type="common">Coccolithophore</name>
    <name type="synonym">Pontosphaera huxleyi</name>
    <dbReference type="NCBI Taxonomy" id="2903"/>
    <lineage>
        <taxon>Eukaryota</taxon>
        <taxon>Haptista</taxon>
        <taxon>Haptophyta</taxon>
        <taxon>Prymnesiophyceae</taxon>
        <taxon>Isochrysidales</taxon>
        <taxon>Noelaerhabdaceae</taxon>
        <taxon>Emiliania</taxon>
    </lineage>
</organism>
<dbReference type="AlphaFoldDB" id="A0A6V2P1D2"/>
<feature type="domain" description="ShKT" evidence="1">
    <location>
        <begin position="77"/>
        <end position="106"/>
    </location>
</feature>
<gene>
    <name evidence="2" type="ORF">EHUX00137_LOCUS11437</name>
</gene>
<dbReference type="Pfam" id="PF01549">
    <property type="entry name" value="ShK"/>
    <property type="match status" value="1"/>
</dbReference>